<dbReference type="PANTHER" id="PTHR31744">
    <property type="entry name" value="PROTEIN CUP-SHAPED COTYLEDON 2-RELATED"/>
    <property type="match status" value="1"/>
</dbReference>
<protein>
    <recommendedName>
        <fullName evidence="7">NAC domain-containing protein</fullName>
    </recommendedName>
</protein>
<evidence type="ECO:0000259" key="7">
    <source>
        <dbReference type="PROSITE" id="PS51005"/>
    </source>
</evidence>
<organism evidence="8 9">
    <name type="scientific">Gossypium darwinii</name>
    <name type="common">Darwin's cotton</name>
    <name type="synonym">Gossypium barbadense var. darwinii</name>
    <dbReference type="NCBI Taxonomy" id="34276"/>
    <lineage>
        <taxon>Eukaryota</taxon>
        <taxon>Viridiplantae</taxon>
        <taxon>Streptophyta</taxon>
        <taxon>Embryophyta</taxon>
        <taxon>Tracheophyta</taxon>
        <taxon>Spermatophyta</taxon>
        <taxon>Magnoliopsida</taxon>
        <taxon>eudicotyledons</taxon>
        <taxon>Gunneridae</taxon>
        <taxon>Pentapetalae</taxon>
        <taxon>rosids</taxon>
        <taxon>malvids</taxon>
        <taxon>Malvales</taxon>
        <taxon>Malvaceae</taxon>
        <taxon>Malvoideae</taxon>
        <taxon>Gossypium</taxon>
    </lineage>
</organism>
<evidence type="ECO:0000256" key="5">
    <source>
        <dbReference type="ARBA" id="ARBA00023242"/>
    </source>
</evidence>
<dbReference type="GO" id="GO:0006355">
    <property type="term" value="P:regulation of DNA-templated transcription"/>
    <property type="evidence" value="ECO:0007669"/>
    <property type="project" value="InterPro"/>
</dbReference>
<keyword evidence="9" id="KW-1185">Reference proteome</keyword>
<evidence type="ECO:0000313" key="8">
    <source>
        <dbReference type="EMBL" id="TYH23037.1"/>
    </source>
</evidence>
<keyword evidence="4" id="KW-0804">Transcription</keyword>
<evidence type="ECO:0000256" key="3">
    <source>
        <dbReference type="ARBA" id="ARBA00023125"/>
    </source>
</evidence>
<keyword evidence="6" id="KW-1133">Transmembrane helix</keyword>
<keyword evidence="3" id="KW-0238">DNA-binding</keyword>
<dbReference type="Gene3D" id="2.170.150.80">
    <property type="entry name" value="NAC domain"/>
    <property type="match status" value="1"/>
</dbReference>
<gene>
    <name evidence="8" type="ORF">ES288_A04G178300v1</name>
</gene>
<dbReference type="SUPFAM" id="SSF101941">
    <property type="entry name" value="NAC domain"/>
    <property type="match status" value="1"/>
</dbReference>
<evidence type="ECO:0000256" key="4">
    <source>
        <dbReference type="ARBA" id="ARBA00023163"/>
    </source>
</evidence>
<reference evidence="8 9" key="1">
    <citation type="submission" date="2019-06" db="EMBL/GenBank/DDBJ databases">
        <title>WGS assembly of Gossypium darwinii.</title>
        <authorList>
            <person name="Chen Z.J."/>
            <person name="Sreedasyam A."/>
            <person name="Ando A."/>
            <person name="Song Q."/>
            <person name="De L."/>
            <person name="Hulse-Kemp A."/>
            <person name="Ding M."/>
            <person name="Ye W."/>
            <person name="Kirkbride R."/>
            <person name="Jenkins J."/>
            <person name="Plott C."/>
            <person name="Lovell J."/>
            <person name="Lin Y.-M."/>
            <person name="Vaughn R."/>
            <person name="Liu B."/>
            <person name="Li W."/>
            <person name="Simpson S."/>
            <person name="Scheffler B."/>
            <person name="Saski C."/>
            <person name="Grover C."/>
            <person name="Hu G."/>
            <person name="Conover J."/>
            <person name="Carlson J."/>
            <person name="Shu S."/>
            <person name="Boston L."/>
            <person name="Williams M."/>
            <person name="Peterson D."/>
            <person name="Mcgee K."/>
            <person name="Jones D."/>
            <person name="Wendel J."/>
            <person name="Stelly D."/>
            <person name="Grimwood J."/>
            <person name="Schmutz J."/>
        </authorList>
    </citation>
    <scope>NUCLEOTIDE SEQUENCE [LARGE SCALE GENOMIC DNA]</scope>
    <source>
        <strain evidence="8">1808015.09</strain>
    </source>
</reference>
<comment type="subcellular location">
    <subcellularLocation>
        <location evidence="1">Nucleus</location>
    </subcellularLocation>
</comment>
<name>A0A5D2GYV0_GOSDA</name>
<accession>A0A5D2GYV0</accession>
<dbReference type="PROSITE" id="PS51005">
    <property type="entry name" value="NAC"/>
    <property type="match status" value="1"/>
</dbReference>
<dbReference type="AlphaFoldDB" id="A0A5D2GYV0"/>
<keyword evidence="5" id="KW-0539">Nucleus</keyword>
<dbReference type="GO" id="GO:0003677">
    <property type="term" value="F:DNA binding"/>
    <property type="evidence" value="ECO:0007669"/>
    <property type="project" value="UniProtKB-KW"/>
</dbReference>
<sequence>MRHPHSSLPPGFRFHLTDEELILHYLMKKLSSSAFPVSIIADADFYSSIPGTYQLVLVVVVFLFFVVVVVFGSDKAVLGEKEWYIFRPRDGKYPHGARPNSATGDGFWKATGTDKIIVASSMAAGRGGVHSNIGVKKALVFHRQNKPSTHL</sequence>
<evidence type="ECO:0000256" key="1">
    <source>
        <dbReference type="ARBA" id="ARBA00004123"/>
    </source>
</evidence>
<dbReference type="GO" id="GO:0005634">
    <property type="term" value="C:nucleus"/>
    <property type="evidence" value="ECO:0007669"/>
    <property type="project" value="UniProtKB-SubCell"/>
</dbReference>
<dbReference type="Pfam" id="PF02365">
    <property type="entry name" value="NAM"/>
    <property type="match status" value="1"/>
</dbReference>
<keyword evidence="6" id="KW-0472">Membrane</keyword>
<dbReference type="InterPro" id="IPR036093">
    <property type="entry name" value="NAC_dom_sf"/>
</dbReference>
<proteinExistence type="predicted"/>
<evidence type="ECO:0000256" key="6">
    <source>
        <dbReference type="SAM" id="Phobius"/>
    </source>
</evidence>
<dbReference type="Proteomes" id="UP000323506">
    <property type="component" value="Chromosome A04"/>
</dbReference>
<dbReference type="PANTHER" id="PTHR31744:SF233">
    <property type="entry name" value="NAC DOMAIN-CONTAINING PROTEIN 72-LIKE"/>
    <property type="match status" value="1"/>
</dbReference>
<feature type="transmembrane region" description="Helical" evidence="6">
    <location>
        <begin position="52"/>
        <end position="71"/>
    </location>
</feature>
<keyword evidence="2" id="KW-0805">Transcription regulation</keyword>
<keyword evidence="6" id="KW-0812">Transmembrane</keyword>
<evidence type="ECO:0000256" key="2">
    <source>
        <dbReference type="ARBA" id="ARBA00023015"/>
    </source>
</evidence>
<dbReference type="EMBL" id="CM017691">
    <property type="protein sequence ID" value="TYH23037.1"/>
    <property type="molecule type" value="Genomic_DNA"/>
</dbReference>
<feature type="domain" description="NAC" evidence="7">
    <location>
        <begin position="8"/>
        <end position="151"/>
    </location>
</feature>
<evidence type="ECO:0000313" key="9">
    <source>
        <dbReference type="Proteomes" id="UP000323506"/>
    </source>
</evidence>
<dbReference type="InterPro" id="IPR003441">
    <property type="entry name" value="NAC-dom"/>
</dbReference>